<proteinExistence type="predicted"/>
<feature type="domain" description="AB hydrolase-1" evidence="2">
    <location>
        <begin position="87"/>
        <end position="299"/>
    </location>
</feature>
<evidence type="ECO:0000313" key="4">
    <source>
        <dbReference type="Proteomes" id="UP000306544"/>
    </source>
</evidence>
<dbReference type="Gene3D" id="3.40.50.1820">
    <property type="entry name" value="alpha/beta hydrolase"/>
    <property type="match status" value="1"/>
</dbReference>
<feature type="compositionally biased region" description="Low complexity" evidence="1">
    <location>
        <begin position="9"/>
        <end position="23"/>
    </location>
</feature>
<keyword evidence="4" id="KW-1185">Reference proteome</keyword>
<dbReference type="EMBL" id="VAWA01000004">
    <property type="protein sequence ID" value="TLP77389.1"/>
    <property type="molecule type" value="Genomic_DNA"/>
</dbReference>
<dbReference type="SUPFAM" id="SSF53474">
    <property type="entry name" value="alpha/beta-Hydrolases"/>
    <property type="match status" value="1"/>
</dbReference>
<evidence type="ECO:0000313" key="3">
    <source>
        <dbReference type="EMBL" id="TLP77389.1"/>
    </source>
</evidence>
<reference evidence="3 4" key="1">
    <citation type="submission" date="2019-05" db="EMBL/GenBank/DDBJ databases">
        <title>Nesterenkonia sp. GY239, isolated from the Southern Atlantic Ocean.</title>
        <authorList>
            <person name="Zhang G."/>
        </authorList>
    </citation>
    <scope>NUCLEOTIDE SEQUENCE [LARGE SCALE GENOMIC DNA]</scope>
    <source>
        <strain evidence="3 4">GY239</strain>
    </source>
</reference>
<evidence type="ECO:0000256" key="1">
    <source>
        <dbReference type="SAM" id="MobiDB-lite"/>
    </source>
</evidence>
<dbReference type="AlphaFoldDB" id="A0A5R9AF37"/>
<protein>
    <submittedName>
        <fullName evidence="3">Alpha/beta fold hydrolase</fullName>
    </submittedName>
</protein>
<keyword evidence="3" id="KW-0378">Hydrolase</keyword>
<accession>A0A5R9AF37</accession>
<evidence type="ECO:0000259" key="2">
    <source>
        <dbReference type="Pfam" id="PF12697"/>
    </source>
</evidence>
<dbReference type="InterPro" id="IPR029058">
    <property type="entry name" value="AB_hydrolase_fold"/>
</dbReference>
<dbReference type="OrthoDB" id="9786110at2"/>
<dbReference type="GO" id="GO:0016787">
    <property type="term" value="F:hydrolase activity"/>
    <property type="evidence" value="ECO:0007669"/>
    <property type="project" value="UniProtKB-KW"/>
</dbReference>
<dbReference type="Proteomes" id="UP000306544">
    <property type="component" value="Unassembled WGS sequence"/>
</dbReference>
<feature type="region of interest" description="Disordered" evidence="1">
    <location>
        <begin position="1"/>
        <end position="60"/>
    </location>
</feature>
<gene>
    <name evidence="3" type="ORF">FEF27_04240</name>
</gene>
<dbReference type="InterPro" id="IPR000073">
    <property type="entry name" value="AB_hydrolase_1"/>
</dbReference>
<feature type="compositionally biased region" description="Low complexity" evidence="1">
    <location>
        <begin position="30"/>
        <end position="54"/>
    </location>
</feature>
<name>A0A5R9AF37_9MICC</name>
<sequence length="320" mass="33857">MSCGPMMGRRSTAAAPRRSTTTTWYAAAAGSPWSSKPRKWSPGSPGWPGPTGSPKCGTPWRFTASARAAPQPRALMSEHPQQRAGALILHGFTSTRESMRPVADAAAAAGYQVELPLLPGHGTQWQDLAATPAEALWEAVTDAYARLRADCDVVVPVGLSMGGALALWVAAQEKSAGVVVINPGLRLKPGTGRLARILWRAKPTVAAVAGDIAKPGVTEEAYEVTPLRAVVQLDRIFARARAALPILACAGTPVLLLRSPIDNVVGSGSAELLKRSVPQTQEAILRRSRHVAPLDHDAQLIGRRTTQFIESAVTAANRAR</sequence>
<organism evidence="3 4">
    <name type="scientific">Nesterenkonia sphaerica</name>
    <dbReference type="NCBI Taxonomy" id="1804988"/>
    <lineage>
        <taxon>Bacteria</taxon>
        <taxon>Bacillati</taxon>
        <taxon>Actinomycetota</taxon>
        <taxon>Actinomycetes</taxon>
        <taxon>Micrococcales</taxon>
        <taxon>Micrococcaceae</taxon>
        <taxon>Nesterenkonia</taxon>
    </lineage>
</organism>
<comment type="caution">
    <text evidence="3">The sequence shown here is derived from an EMBL/GenBank/DDBJ whole genome shotgun (WGS) entry which is preliminary data.</text>
</comment>
<dbReference type="Pfam" id="PF12697">
    <property type="entry name" value="Abhydrolase_6"/>
    <property type="match status" value="1"/>
</dbReference>